<feature type="transmembrane region" description="Helical" evidence="14">
    <location>
        <begin position="34"/>
        <end position="52"/>
    </location>
</feature>
<keyword evidence="5 14" id="KW-0812">Transmembrane</keyword>
<comment type="subcellular location">
    <subcellularLocation>
        <location evidence="1">Membrane</location>
        <topology evidence="1">Single-pass type II membrane protein</topology>
    </subcellularLocation>
</comment>
<dbReference type="PANTHER" id="PTHR46012:SF2">
    <property type="entry name" value="IP22168P"/>
    <property type="match status" value="1"/>
</dbReference>
<comment type="function">
    <text evidence="10">Glycosyltransferase which elongates the O-linked glucose attached to EGF-like repeats in the extracellular domain of Notch proteins by catalyzing the addition of xylose.</text>
</comment>
<evidence type="ECO:0000256" key="1">
    <source>
        <dbReference type="ARBA" id="ARBA00004606"/>
    </source>
</evidence>
<reference evidence="15" key="2">
    <citation type="submission" date="2021-01" db="UniProtKB">
        <authorList>
            <consortium name="EnsemblMetazoa"/>
        </authorList>
    </citation>
    <scope>IDENTIFICATION</scope>
</reference>
<evidence type="ECO:0000256" key="9">
    <source>
        <dbReference type="ARBA" id="ARBA00023180"/>
    </source>
</evidence>
<organism evidence="15 16">
    <name type="scientific">Strongylocentrotus purpuratus</name>
    <name type="common">Purple sea urchin</name>
    <dbReference type="NCBI Taxonomy" id="7668"/>
    <lineage>
        <taxon>Eukaryota</taxon>
        <taxon>Metazoa</taxon>
        <taxon>Echinodermata</taxon>
        <taxon>Eleutherozoa</taxon>
        <taxon>Echinozoa</taxon>
        <taxon>Echinoidea</taxon>
        <taxon>Euechinoidea</taxon>
        <taxon>Echinacea</taxon>
        <taxon>Camarodonta</taxon>
        <taxon>Echinidea</taxon>
        <taxon>Strongylocentrotidae</taxon>
        <taxon>Strongylocentrotus</taxon>
    </lineage>
</organism>
<dbReference type="AlphaFoldDB" id="A0A7M7PCT2"/>
<protein>
    <recommendedName>
        <fullName evidence="11">UDP-D-xylose:beta-D-glucoside alpha-1,3-D-xylosyltransferase</fullName>
        <ecNumber evidence="11">2.4.2.42</ecNumber>
    </recommendedName>
</protein>
<evidence type="ECO:0000256" key="8">
    <source>
        <dbReference type="ARBA" id="ARBA00023136"/>
    </source>
</evidence>
<comment type="similarity">
    <text evidence="2">Belongs to the glycosyltransferase 8 family.</text>
</comment>
<evidence type="ECO:0000256" key="2">
    <source>
        <dbReference type="ARBA" id="ARBA00006351"/>
    </source>
</evidence>
<evidence type="ECO:0000256" key="12">
    <source>
        <dbReference type="ARBA" id="ARBA00049181"/>
    </source>
</evidence>
<evidence type="ECO:0000256" key="13">
    <source>
        <dbReference type="SAM" id="MobiDB-lite"/>
    </source>
</evidence>
<dbReference type="Gene3D" id="3.90.550.10">
    <property type="entry name" value="Spore Coat Polysaccharide Biosynthesis Protein SpsA, Chain A"/>
    <property type="match status" value="1"/>
</dbReference>
<evidence type="ECO:0000256" key="6">
    <source>
        <dbReference type="ARBA" id="ARBA00022968"/>
    </source>
</evidence>
<comment type="catalytic activity">
    <reaction evidence="12">
        <text>3-O-(beta-D-glucosyl)-L-seryl-[EGF-like domain protein] + UDP-alpha-D-xylose = 3-O-[alpha-D-xylosyl-(1-&gt;3)-beta-D-glucosyl]-L-seryl-[EGF-like domain protein] + UDP + H(+)</text>
        <dbReference type="Rhea" id="RHEA:56064"/>
        <dbReference type="Rhea" id="RHEA-COMP:14610"/>
        <dbReference type="Rhea" id="RHEA-COMP:14611"/>
        <dbReference type="ChEBI" id="CHEBI:15378"/>
        <dbReference type="ChEBI" id="CHEBI:57632"/>
        <dbReference type="ChEBI" id="CHEBI:58223"/>
        <dbReference type="ChEBI" id="CHEBI:140575"/>
        <dbReference type="ChEBI" id="CHEBI:140576"/>
        <dbReference type="EC" id="2.4.2.42"/>
    </reaction>
</comment>
<dbReference type="SUPFAM" id="SSF53448">
    <property type="entry name" value="Nucleotide-diphospho-sugar transferases"/>
    <property type="match status" value="1"/>
</dbReference>
<dbReference type="GO" id="GO:0140563">
    <property type="term" value="F:UDP-D-xylose:beta-D-glucoside alpha-1,3-D-xylosyltransferase activity"/>
    <property type="evidence" value="ECO:0007669"/>
    <property type="project" value="UniProtKB-EC"/>
</dbReference>
<dbReference type="EC" id="2.4.2.42" evidence="11"/>
<feature type="compositionally biased region" description="Pro residues" evidence="13">
    <location>
        <begin position="164"/>
        <end position="182"/>
    </location>
</feature>
<sequence length="586" mass="66625">MLLHQFALFTPFFYVIFGEILPSRSGKMRLKLKTLTVLCVCVGLIALCGYVYRGISGEEDYDGRLAAQGAFDDSILHVKVPGQVRRKQGPKRERLQNILEEEIVGNLMKQVGKEYKHVVEEKVHRVNPPARKARKDFPDPISLKPQLPKPADAGRQNLPNEAPLKPPVDAPRPQAPQRPAQPPAQHAAQPPAQPPGNNKPRPQAINQPAPQPPQLDTQDINQARLDAAKQKQLEERIKLEQSQHAAQHKQEVNMAGDSGKPPGSDSVINLSVVCCGDRTNETLVMLKTATILTQQLMHFHIFAEDELQAGIAQGLNAWPSVYRRKFAFSLHPISFPPGEDPAKWKKVFKTCATQRLFLPDLLPNVDSLLYVDTDILFIRPVEEIYSFFKQFNSTQMAALAPEHEAKNIGWYNRFARHPYYGETGMNSGVMLMNLTRMRRFGWTQTIVPLYHEYKLKITWGDQDLINILFHDYPQGLFPYACEWNYRPDHCMYSNNCHRTNEHGIAVIHGNRGVYHNMKQPAFRAIYESFRDYTFGADLEKGLIEPLKHHLSAHNIEKNYCAKAVFEPVTSTLRKYADQVIPIKDPV</sequence>
<dbReference type="FunCoup" id="A0A7M7PCT2">
    <property type="interactions" value="557"/>
</dbReference>
<keyword evidence="7 14" id="KW-1133">Transmembrane helix</keyword>
<dbReference type="OrthoDB" id="6238971at2759"/>
<dbReference type="InterPro" id="IPR051993">
    <property type="entry name" value="Glycosyltransferase_8"/>
</dbReference>
<feature type="transmembrane region" description="Helical" evidence="14">
    <location>
        <begin position="6"/>
        <end position="22"/>
    </location>
</feature>
<dbReference type="InParanoid" id="A0A7M7PCT2"/>
<dbReference type="Proteomes" id="UP000007110">
    <property type="component" value="Unassembled WGS sequence"/>
</dbReference>
<dbReference type="OMA" id="LTNTHKM"/>
<dbReference type="Pfam" id="PF01501">
    <property type="entry name" value="Glyco_transf_8"/>
    <property type="match status" value="1"/>
</dbReference>
<keyword evidence="8 14" id="KW-0472">Membrane</keyword>
<keyword evidence="9" id="KW-0325">Glycoprotein</keyword>
<dbReference type="InterPro" id="IPR029044">
    <property type="entry name" value="Nucleotide-diphossugar_trans"/>
</dbReference>
<keyword evidence="6" id="KW-0735">Signal-anchor</keyword>
<reference evidence="16" key="1">
    <citation type="submission" date="2015-02" db="EMBL/GenBank/DDBJ databases">
        <title>Genome sequencing for Strongylocentrotus purpuratus.</title>
        <authorList>
            <person name="Murali S."/>
            <person name="Liu Y."/>
            <person name="Vee V."/>
            <person name="English A."/>
            <person name="Wang M."/>
            <person name="Skinner E."/>
            <person name="Han Y."/>
            <person name="Muzny D.M."/>
            <person name="Worley K.C."/>
            <person name="Gibbs R.A."/>
        </authorList>
    </citation>
    <scope>NUCLEOTIDE SEQUENCE</scope>
</reference>
<accession>A0A7M7PCT2</accession>
<dbReference type="EnsemblMetazoa" id="XM_030993334">
    <property type="protein sequence ID" value="XP_030849194"/>
    <property type="gene ID" value="LOC584932"/>
</dbReference>
<dbReference type="InterPro" id="IPR002495">
    <property type="entry name" value="Glyco_trans_8"/>
</dbReference>
<evidence type="ECO:0000256" key="5">
    <source>
        <dbReference type="ARBA" id="ARBA00022692"/>
    </source>
</evidence>
<evidence type="ECO:0000256" key="7">
    <source>
        <dbReference type="ARBA" id="ARBA00022989"/>
    </source>
</evidence>
<evidence type="ECO:0000313" key="16">
    <source>
        <dbReference type="Proteomes" id="UP000007110"/>
    </source>
</evidence>
<dbReference type="GO" id="GO:0016266">
    <property type="term" value="P:protein O-linked glycosylation via N-acetyl-galactosamine"/>
    <property type="evidence" value="ECO:0000318"/>
    <property type="project" value="GO_Central"/>
</dbReference>
<feature type="region of interest" description="Disordered" evidence="13">
    <location>
        <begin position="122"/>
        <end position="217"/>
    </location>
</feature>
<dbReference type="GO" id="GO:0016020">
    <property type="term" value="C:membrane"/>
    <property type="evidence" value="ECO:0007669"/>
    <property type="project" value="UniProtKB-SubCell"/>
</dbReference>
<evidence type="ECO:0000256" key="10">
    <source>
        <dbReference type="ARBA" id="ARBA00037301"/>
    </source>
</evidence>
<proteinExistence type="inferred from homology"/>
<dbReference type="CDD" id="cd06430">
    <property type="entry name" value="GT8_like_2"/>
    <property type="match status" value="1"/>
</dbReference>
<dbReference type="GeneID" id="584932"/>
<evidence type="ECO:0000256" key="14">
    <source>
        <dbReference type="SAM" id="Phobius"/>
    </source>
</evidence>
<name>A0A7M7PCT2_STRPU</name>
<dbReference type="GO" id="GO:0035252">
    <property type="term" value="F:UDP-xylosyltransferase activity"/>
    <property type="evidence" value="ECO:0000318"/>
    <property type="project" value="GO_Central"/>
</dbReference>
<keyword evidence="16" id="KW-1185">Reference proteome</keyword>
<dbReference type="KEGG" id="spu:584932"/>
<keyword evidence="4" id="KW-0808">Transferase</keyword>
<keyword evidence="3" id="KW-0328">Glycosyltransferase</keyword>
<evidence type="ECO:0000313" key="15">
    <source>
        <dbReference type="EnsemblMetazoa" id="XP_030849194"/>
    </source>
</evidence>
<dbReference type="RefSeq" id="XP_030849194.1">
    <property type="nucleotide sequence ID" value="XM_030993334.1"/>
</dbReference>
<evidence type="ECO:0000256" key="3">
    <source>
        <dbReference type="ARBA" id="ARBA00022676"/>
    </source>
</evidence>
<dbReference type="PANTHER" id="PTHR46012">
    <property type="entry name" value="IP22168P"/>
    <property type="match status" value="1"/>
</dbReference>
<evidence type="ECO:0000256" key="11">
    <source>
        <dbReference type="ARBA" id="ARBA00038854"/>
    </source>
</evidence>
<evidence type="ECO:0000256" key="4">
    <source>
        <dbReference type="ARBA" id="ARBA00022679"/>
    </source>
</evidence>
<feature type="region of interest" description="Disordered" evidence="13">
    <location>
        <begin position="239"/>
        <end position="263"/>
    </location>
</feature>